<dbReference type="Pfam" id="PF18425">
    <property type="entry name" value="CspB_prodomain"/>
    <property type="match status" value="1"/>
</dbReference>
<dbReference type="InterPro" id="IPR041365">
    <property type="entry name" value="CspB_prodomain"/>
</dbReference>
<keyword evidence="4 6" id="KW-0720">Serine protease</keyword>
<dbReference type="PANTHER" id="PTHR43806">
    <property type="entry name" value="PEPTIDASE S8"/>
    <property type="match status" value="1"/>
</dbReference>
<evidence type="ECO:0000313" key="10">
    <source>
        <dbReference type="EMBL" id="ROR28307.1"/>
    </source>
</evidence>
<dbReference type="Gene3D" id="3.40.50.200">
    <property type="entry name" value="Peptidase S8/S53 domain"/>
    <property type="match status" value="1"/>
</dbReference>
<keyword evidence="3 6" id="KW-0378">Hydrolase</keyword>
<dbReference type="CDD" id="cd07478">
    <property type="entry name" value="Peptidases_S8_CspA-like"/>
    <property type="match status" value="1"/>
</dbReference>
<dbReference type="PROSITE" id="PS00137">
    <property type="entry name" value="SUBTILASE_HIS"/>
    <property type="match status" value="1"/>
</dbReference>
<proteinExistence type="inferred from homology"/>
<feature type="active site" description="Charge relay system" evidence="5 6">
    <location>
        <position position="128"/>
    </location>
</feature>
<keyword evidence="2 6" id="KW-0645">Protease</keyword>
<evidence type="ECO:0000256" key="6">
    <source>
        <dbReference type="PROSITE-ProRule" id="PRU01240"/>
    </source>
</evidence>
<evidence type="ECO:0000256" key="4">
    <source>
        <dbReference type="ARBA" id="ARBA00022825"/>
    </source>
</evidence>
<evidence type="ECO:0000256" key="5">
    <source>
        <dbReference type="PIRSR" id="PIRSR615500-1"/>
    </source>
</evidence>
<reference evidence="10 11" key="1">
    <citation type="submission" date="2018-11" db="EMBL/GenBank/DDBJ databases">
        <title>Genomic Encyclopedia of Type Strains, Phase IV (KMG-IV): sequencing the most valuable type-strain genomes for metagenomic binning, comparative biology and taxonomic classification.</title>
        <authorList>
            <person name="Goeker M."/>
        </authorList>
    </citation>
    <scope>NUCLEOTIDE SEQUENCE [LARGE SCALE GENOMIC DNA]</scope>
    <source>
        <strain evidence="10 11">DSM 26537</strain>
    </source>
</reference>
<feature type="active site" description="Charge relay system" evidence="5 6">
    <location>
        <position position="512"/>
    </location>
</feature>
<dbReference type="GO" id="GO:0006508">
    <property type="term" value="P:proteolysis"/>
    <property type="evidence" value="ECO:0007669"/>
    <property type="project" value="UniProtKB-KW"/>
</dbReference>
<organism evidence="10 11">
    <name type="scientific">Mobilisporobacter senegalensis</name>
    <dbReference type="NCBI Taxonomy" id="1329262"/>
    <lineage>
        <taxon>Bacteria</taxon>
        <taxon>Bacillati</taxon>
        <taxon>Bacillota</taxon>
        <taxon>Clostridia</taxon>
        <taxon>Lachnospirales</taxon>
        <taxon>Lachnospiraceae</taxon>
        <taxon>Mobilisporobacter</taxon>
    </lineage>
</organism>
<evidence type="ECO:0000259" key="9">
    <source>
        <dbReference type="Pfam" id="PF18425"/>
    </source>
</evidence>
<sequence>MDSGKVSNDLNLALDVNDQVREKSADLNVGYIEEDNSWELIVKYSGDINRIREEMQIQITELISGYATVTIPQSRIAQFISYPEIEFVEKPRRLTFAVSAGRAASCINPVQTAEFDLFGDGVLVAIIDSGIDYTHPDFRNEDGTSRILDLWDQTIPGTPPIGYTVGTLYTKAMLDEALSRRTVPERLEIVPSVDISGHGTHVAGIACGNGRASAGRNRGVAARSEMLVVKLGSSVGSSFPRTTRLMEAVDFVIKRAISLGRPIAVNISFGNNYGSHDGNSILETFLDEISGFGRTCICVGSGNEGGLRHHVGGTLVMNQPQTIELAVGPSESTLSVQIWKNFFDDFDIELRNPNGELAGPIQKVLGTQRFILGNTGIYLYYGEPTPTNMAQEIYIEFIPINDYIDVGTWNIRLIPRIIVNGRFDMWLPSGEVITPTTGFLQPTEEITLTIPSTAMRVITVGAYNAYLNSFSYFSGRGYTRYYRNIKPDLVAPGVNITSAAPGGGYTSMTGTSMATPFVTGSAALMMQWGIVEGNDPYLYGEKVKAYLIAGTRKLDIEPEYPNPRLGYGALCLRESFRWARRTF</sequence>
<evidence type="ECO:0000256" key="7">
    <source>
        <dbReference type="RuleBase" id="RU003355"/>
    </source>
</evidence>
<dbReference type="RefSeq" id="WP_123609478.1">
    <property type="nucleotide sequence ID" value="NZ_RJVG01000005.1"/>
</dbReference>
<dbReference type="Gene3D" id="2.60.120.1290">
    <property type="match status" value="1"/>
</dbReference>
<dbReference type="PRINTS" id="PR00723">
    <property type="entry name" value="SUBTILISIN"/>
</dbReference>
<dbReference type="PROSITE" id="PS00136">
    <property type="entry name" value="SUBTILASE_ASP"/>
    <property type="match status" value="1"/>
</dbReference>
<dbReference type="SUPFAM" id="SSF52743">
    <property type="entry name" value="Subtilisin-like"/>
    <property type="match status" value="1"/>
</dbReference>
<dbReference type="PROSITE" id="PS51892">
    <property type="entry name" value="SUBTILASE"/>
    <property type="match status" value="1"/>
</dbReference>
<dbReference type="InterPro" id="IPR017310">
    <property type="entry name" value="Pept_S8A_subtilisin_clostridia"/>
</dbReference>
<gene>
    <name evidence="10" type="ORF">EDD66_105248</name>
</gene>
<dbReference type="InterPro" id="IPR000209">
    <property type="entry name" value="Peptidase_S8/S53_dom"/>
</dbReference>
<comment type="caution">
    <text evidence="10">The sequence shown here is derived from an EMBL/GenBank/DDBJ whole genome shotgun (WGS) entry which is preliminary data.</text>
</comment>
<dbReference type="InterPro" id="IPR022398">
    <property type="entry name" value="Peptidase_S8_His-AS"/>
</dbReference>
<dbReference type="EMBL" id="RJVG01000005">
    <property type="protein sequence ID" value="ROR28307.1"/>
    <property type="molecule type" value="Genomic_DNA"/>
</dbReference>
<dbReference type="Gene3D" id="3.30.70.2980">
    <property type="match status" value="1"/>
</dbReference>
<keyword evidence="11" id="KW-1185">Reference proteome</keyword>
<dbReference type="GO" id="GO:0004252">
    <property type="term" value="F:serine-type endopeptidase activity"/>
    <property type="evidence" value="ECO:0007669"/>
    <property type="project" value="UniProtKB-UniRule"/>
</dbReference>
<dbReference type="InterPro" id="IPR023828">
    <property type="entry name" value="Peptidase_S8_Ser-AS"/>
</dbReference>
<dbReference type="PANTHER" id="PTHR43806:SF11">
    <property type="entry name" value="CEREVISIN-RELATED"/>
    <property type="match status" value="1"/>
</dbReference>
<dbReference type="InterPro" id="IPR050131">
    <property type="entry name" value="Peptidase_S8_subtilisin-like"/>
</dbReference>
<evidence type="ECO:0000256" key="3">
    <source>
        <dbReference type="ARBA" id="ARBA00022801"/>
    </source>
</evidence>
<feature type="domain" description="Csp protease B prodomain" evidence="9">
    <location>
        <begin position="5"/>
        <end position="92"/>
    </location>
</feature>
<evidence type="ECO:0000256" key="2">
    <source>
        <dbReference type="ARBA" id="ARBA00022670"/>
    </source>
</evidence>
<dbReference type="PROSITE" id="PS00138">
    <property type="entry name" value="SUBTILASE_SER"/>
    <property type="match status" value="1"/>
</dbReference>
<comment type="similarity">
    <text evidence="1 6 7">Belongs to the peptidase S8 family.</text>
</comment>
<dbReference type="InterPro" id="IPR015500">
    <property type="entry name" value="Peptidase_S8_subtilisin-rel"/>
</dbReference>
<dbReference type="AlphaFoldDB" id="A0A3N1XTV9"/>
<dbReference type="InterPro" id="IPR023827">
    <property type="entry name" value="Peptidase_S8_Asp-AS"/>
</dbReference>
<dbReference type="InterPro" id="IPR036852">
    <property type="entry name" value="Peptidase_S8/S53_dom_sf"/>
</dbReference>
<protein>
    <submittedName>
        <fullName evidence="10">Subtilase family protein</fullName>
    </submittedName>
</protein>
<dbReference type="PIRSF" id="PIRSF037894">
    <property type="entry name" value="Subtilisin_rel_CspABC"/>
    <property type="match status" value="1"/>
</dbReference>
<evidence type="ECO:0000313" key="11">
    <source>
        <dbReference type="Proteomes" id="UP000273083"/>
    </source>
</evidence>
<dbReference type="InterPro" id="IPR034045">
    <property type="entry name" value="Pep_S8_CspA-like"/>
</dbReference>
<dbReference type="OrthoDB" id="9762689at2"/>
<feature type="active site" description="Charge relay system" evidence="5 6">
    <location>
        <position position="198"/>
    </location>
</feature>
<dbReference type="Pfam" id="PF00082">
    <property type="entry name" value="Peptidase_S8"/>
    <property type="match status" value="2"/>
</dbReference>
<evidence type="ECO:0000259" key="8">
    <source>
        <dbReference type="Pfam" id="PF00082"/>
    </source>
</evidence>
<accession>A0A3N1XTV9</accession>
<name>A0A3N1XTV9_9FIRM</name>
<dbReference type="Proteomes" id="UP000273083">
    <property type="component" value="Unassembled WGS sequence"/>
</dbReference>
<evidence type="ECO:0000256" key="1">
    <source>
        <dbReference type="ARBA" id="ARBA00011073"/>
    </source>
</evidence>
<feature type="domain" description="Peptidase S8/S53" evidence="8">
    <location>
        <begin position="119"/>
        <end position="309"/>
    </location>
</feature>
<feature type="domain" description="Peptidase S8/S53" evidence="8">
    <location>
        <begin position="447"/>
        <end position="568"/>
    </location>
</feature>